<dbReference type="Proteomes" id="UP000054359">
    <property type="component" value="Unassembled WGS sequence"/>
</dbReference>
<reference evidence="6 7" key="1">
    <citation type="submission" date="2013-11" db="EMBL/GenBank/DDBJ databases">
        <title>Genome sequencing of Stegodyphus mimosarum.</title>
        <authorList>
            <person name="Bechsgaard J."/>
        </authorList>
    </citation>
    <scope>NUCLEOTIDE SEQUENCE [LARGE SCALE GENOMIC DNA]</scope>
</reference>
<feature type="domain" description="RING-type" evidence="5">
    <location>
        <begin position="10"/>
        <end position="60"/>
    </location>
</feature>
<dbReference type="AlphaFoldDB" id="A0A087T0U0"/>
<accession>A0A087T0U0</accession>
<dbReference type="GO" id="GO:0008270">
    <property type="term" value="F:zinc ion binding"/>
    <property type="evidence" value="ECO:0007669"/>
    <property type="project" value="UniProtKB-KW"/>
</dbReference>
<dbReference type="Gene3D" id="3.30.40.10">
    <property type="entry name" value="Zinc/RING finger domain, C3HC4 (zinc finger)"/>
    <property type="match status" value="1"/>
</dbReference>
<dbReference type="OMA" id="RIVSCNH"/>
<dbReference type="InterPro" id="IPR001841">
    <property type="entry name" value="Znf_RING"/>
</dbReference>
<dbReference type="InterPro" id="IPR027370">
    <property type="entry name" value="Znf-RING_euk"/>
</dbReference>
<protein>
    <recommendedName>
        <fullName evidence="5">RING-type domain-containing protein</fullName>
    </recommendedName>
</protein>
<dbReference type="InterPro" id="IPR017907">
    <property type="entry name" value="Znf_RING_CS"/>
</dbReference>
<dbReference type="PROSITE" id="PS00518">
    <property type="entry name" value="ZF_RING_1"/>
    <property type="match status" value="1"/>
</dbReference>
<evidence type="ECO:0000313" key="7">
    <source>
        <dbReference type="Proteomes" id="UP000054359"/>
    </source>
</evidence>
<evidence type="ECO:0000256" key="1">
    <source>
        <dbReference type="ARBA" id="ARBA00022723"/>
    </source>
</evidence>
<dbReference type="EMBL" id="KK112868">
    <property type="protein sequence ID" value="KFM58729.1"/>
    <property type="molecule type" value="Genomic_DNA"/>
</dbReference>
<evidence type="ECO:0000256" key="2">
    <source>
        <dbReference type="ARBA" id="ARBA00022771"/>
    </source>
</evidence>
<sequence length="96" mass="10449">MSGSLKPFDCPACRSTFTVSARCNAVSRFPRIVSCNHSICESCLRSAAKYRKELKCVVCQTSVDLSEGDISVSAFQPDIYALGILNANIKTSFLGY</sequence>
<dbReference type="Pfam" id="PF13445">
    <property type="entry name" value="zf-RING_UBOX"/>
    <property type="match status" value="1"/>
</dbReference>
<evidence type="ECO:0000259" key="5">
    <source>
        <dbReference type="PROSITE" id="PS50089"/>
    </source>
</evidence>
<dbReference type="PROSITE" id="PS50089">
    <property type="entry name" value="ZF_RING_2"/>
    <property type="match status" value="1"/>
</dbReference>
<keyword evidence="3" id="KW-0862">Zinc</keyword>
<gene>
    <name evidence="6" type="ORF">X975_01378</name>
</gene>
<name>A0A087T0U0_STEMI</name>
<dbReference type="InterPro" id="IPR013083">
    <property type="entry name" value="Znf_RING/FYVE/PHD"/>
</dbReference>
<evidence type="ECO:0000256" key="3">
    <source>
        <dbReference type="ARBA" id="ARBA00022833"/>
    </source>
</evidence>
<evidence type="ECO:0000256" key="4">
    <source>
        <dbReference type="PROSITE-ProRule" id="PRU00175"/>
    </source>
</evidence>
<keyword evidence="1" id="KW-0479">Metal-binding</keyword>
<dbReference type="OrthoDB" id="9049620at2759"/>
<proteinExistence type="predicted"/>
<keyword evidence="7" id="KW-1185">Reference proteome</keyword>
<feature type="non-terminal residue" evidence="6">
    <location>
        <position position="96"/>
    </location>
</feature>
<dbReference type="SUPFAM" id="SSF57850">
    <property type="entry name" value="RING/U-box"/>
    <property type="match status" value="1"/>
</dbReference>
<organism evidence="6 7">
    <name type="scientific">Stegodyphus mimosarum</name>
    <name type="common">African social velvet spider</name>
    <dbReference type="NCBI Taxonomy" id="407821"/>
    <lineage>
        <taxon>Eukaryota</taxon>
        <taxon>Metazoa</taxon>
        <taxon>Ecdysozoa</taxon>
        <taxon>Arthropoda</taxon>
        <taxon>Chelicerata</taxon>
        <taxon>Arachnida</taxon>
        <taxon>Araneae</taxon>
        <taxon>Araneomorphae</taxon>
        <taxon>Entelegynae</taxon>
        <taxon>Eresoidea</taxon>
        <taxon>Eresidae</taxon>
        <taxon>Stegodyphus</taxon>
    </lineage>
</organism>
<evidence type="ECO:0000313" key="6">
    <source>
        <dbReference type="EMBL" id="KFM58729.1"/>
    </source>
</evidence>
<keyword evidence="2 4" id="KW-0863">Zinc-finger</keyword>